<keyword evidence="2" id="KW-1185">Reference proteome</keyword>
<evidence type="ECO:0000313" key="2">
    <source>
        <dbReference type="Proteomes" id="UP000823775"/>
    </source>
</evidence>
<protein>
    <submittedName>
        <fullName evidence="1">Uncharacterized protein</fullName>
    </submittedName>
</protein>
<comment type="caution">
    <text evidence="1">The sequence shown here is derived from an EMBL/GenBank/DDBJ whole genome shotgun (WGS) entry which is preliminary data.</text>
</comment>
<dbReference type="EMBL" id="JACEIK010006745">
    <property type="protein sequence ID" value="MCE2056226.1"/>
    <property type="molecule type" value="Genomic_DNA"/>
</dbReference>
<accession>A0ABS8W4K0</accession>
<sequence>MVPNNEQISFWAHGQLTVEEKTLNNSGHNGVPCGEFDLYNARKKIPCDADESDDEGRRNRTDITDMSLEEMTSQFWPLWIPSGPQLLPPTMISYLHTGGPTQLYLSPSSSAAPPRAAVQLSNCVLLFPTLDERASL</sequence>
<gene>
    <name evidence="1" type="ORF">HAX54_044290</name>
</gene>
<reference evidence="1 2" key="1">
    <citation type="journal article" date="2021" name="BMC Genomics">
        <title>Datura genome reveals duplications of psychoactive alkaloid biosynthetic genes and high mutation rate following tissue culture.</title>
        <authorList>
            <person name="Rajewski A."/>
            <person name="Carter-House D."/>
            <person name="Stajich J."/>
            <person name="Litt A."/>
        </authorList>
    </citation>
    <scope>NUCLEOTIDE SEQUENCE [LARGE SCALE GENOMIC DNA]</scope>
    <source>
        <strain evidence="1">AR-01</strain>
    </source>
</reference>
<dbReference type="Proteomes" id="UP000823775">
    <property type="component" value="Unassembled WGS sequence"/>
</dbReference>
<organism evidence="1 2">
    <name type="scientific">Datura stramonium</name>
    <name type="common">Jimsonweed</name>
    <name type="synonym">Common thornapple</name>
    <dbReference type="NCBI Taxonomy" id="4076"/>
    <lineage>
        <taxon>Eukaryota</taxon>
        <taxon>Viridiplantae</taxon>
        <taxon>Streptophyta</taxon>
        <taxon>Embryophyta</taxon>
        <taxon>Tracheophyta</taxon>
        <taxon>Spermatophyta</taxon>
        <taxon>Magnoliopsida</taxon>
        <taxon>eudicotyledons</taxon>
        <taxon>Gunneridae</taxon>
        <taxon>Pentapetalae</taxon>
        <taxon>asterids</taxon>
        <taxon>lamiids</taxon>
        <taxon>Solanales</taxon>
        <taxon>Solanaceae</taxon>
        <taxon>Solanoideae</taxon>
        <taxon>Datureae</taxon>
        <taxon>Datura</taxon>
    </lineage>
</organism>
<proteinExistence type="predicted"/>
<evidence type="ECO:0000313" key="1">
    <source>
        <dbReference type="EMBL" id="MCE2056226.1"/>
    </source>
</evidence>
<name>A0ABS8W4K0_DATST</name>